<dbReference type="HOGENOM" id="CLU_116190_1_0_6"/>
<gene>
    <name evidence="1" type="ordered locus">ECIAI39_3524</name>
</gene>
<proteinExistence type="predicted"/>
<dbReference type="PANTHER" id="PTHR34319">
    <property type="entry name" value="MAJOR EXPORTED PROTEIN"/>
    <property type="match status" value="1"/>
</dbReference>
<reference evidence="2" key="1">
    <citation type="journal article" date="2009" name="PLoS Genet.">
        <title>Organised genome dynamics in the Escherichia coli species results in highly diverse adaptive paths.</title>
        <authorList>
            <person name="Touchon M."/>
            <person name="Hoede C."/>
            <person name="Tenaillon O."/>
            <person name="Barbe V."/>
            <person name="Baeriswyl S."/>
            <person name="Bidet P."/>
            <person name="Bingen E."/>
            <person name="Bonacorsi S."/>
            <person name="Bouchier C."/>
            <person name="Bouvet O."/>
            <person name="Calteau A."/>
            <person name="Chiapello H."/>
            <person name="Clermont O."/>
            <person name="Cruveiller S."/>
            <person name="Danchin A."/>
            <person name="Diard M."/>
            <person name="Dossat C."/>
            <person name="Karoui M.E."/>
            <person name="Frapy E."/>
            <person name="Garry L."/>
            <person name="Ghigo J.M."/>
            <person name="Gilles A.M."/>
            <person name="Johnson J."/>
            <person name="Le Bouguenec C."/>
            <person name="Lescat M."/>
            <person name="Mangenot S."/>
            <person name="Martinez-Jehanne V."/>
            <person name="Matic I."/>
            <person name="Nassif X."/>
            <person name="Oztas S."/>
            <person name="Petit M.A."/>
            <person name="Pichon C."/>
            <person name="Rouy Z."/>
            <person name="Ruf C.S."/>
            <person name="Schneider D."/>
            <person name="Tourret J."/>
            <person name="Vacherie B."/>
            <person name="Vallenet D."/>
            <person name="Medigue C."/>
            <person name="Rocha E.P.C."/>
            <person name="Denamur E."/>
        </authorList>
    </citation>
    <scope>NUCLEOTIDE SEQUENCE [LARGE SCALE GENOMIC DNA]</scope>
    <source>
        <strain evidence="2">IAI39 / ExPEC</strain>
    </source>
</reference>
<dbReference type="Pfam" id="PF05638">
    <property type="entry name" value="T6SS_HCP"/>
    <property type="match status" value="1"/>
</dbReference>
<dbReference type="InterPro" id="IPR036624">
    <property type="entry name" value="Hcp1-lik_sf"/>
</dbReference>
<dbReference type="NCBIfam" id="TIGR03344">
    <property type="entry name" value="VI_effect_Hcp1"/>
    <property type="match status" value="1"/>
</dbReference>
<accession>A0A0H3MKX8</accession>
<dbReference type="RefSeq" id="WP_000065333.1">
    <property type="nucleotide sequence ID" value="NC_011750.1"/>
</dbReference>
<name>A0A0H3MKX8_ECO7I</name>
<dbReference type="SUPFAM" id="SSF141452">
    <property type="entry name" value="Hcp1-like"/>
    <property type="match status" value="1"/>
</dbReference>
<evidence type="ECO:0000313" key="1">
    <source>
        <dbReference type="EMBL" id="CAR19640.1"/>
    </source>
</evidence>
<sequence length="159" mass="18187">MSNIIYLSIKGKTQGLISEGCGSYASIGNKYQINHVDEIFVLQFDHSLSREYNVVHHPIKFYKPIDKSSPLLNAALSENEELSAIFNFYRINSGGCIERFYTIELQGAHLSNILTCYPHSITHAGNQPEEVIVLNYKNITWKHHIASTESYSCWEERVF</sequence>
<dbReference type="AlphaFoldDB" id="A0A0H3MKX8"/>
<dbReference type="STRING" id="585057.ECIAI39_3524"/>
<dbReference type="EMBL" id="CU928164">
    <property type="protein sequence ID" value="CAR19640.1"/>
    <property type="molecule type" value="Genomic_DNA"/>
</dbReference>
<evidence type="ECO:0000313" key="2">
    <source>
        <dbReference type="Proteomes" id="UP000000749"/>
    </source>
</evidence>
<organism evidence="1 2">
    <name type="scientific">Escherichia coli O7:K1 (strain IAI39 / ExPEC)</name>
    <dbReference type="NCBI Taxonomy" id="585057"/>
    <lineage>
        <taxon>Bacteria</taxon>
        <taxon>Pseudomonadati</taxon>
        <taxon>Pseudomonadota</taxon>
        <taxon>Gammaproteobacteria</taxon>
        <taxon>Enterobacterales</taxon>
        <taxon>Enterobacteriaceae</taxon>
        <taxon>Escherichia</taxon>
    </lineage>
</organism>
<dbReference type="Proteomes" id="UP000000749">
    <property type="component" value="Chromosome"/>
</dbReference>
<dbReference type="KEGG" id="ect:ECIAI39_3524"/>
<protein>
    <submittedName>
        <fullName evidence="1">Uncharacterized protein</fullName>
    </submittedName>
</protein>
<dbReference type="PANTHER" id="PTHR34319:SF7">
    <property type="entry name" value="HNH ENDONUCLEASE DOMAIN-CONTAINING PROTEIN"/>
    <property type="match status" value="1"/>
</dbReference>
<dbReference type="Gene3D" id="2.30.110.20">
    <property type="entry name" value="Hcp1-like"/>
    <property type="match status" value="1"/>
</dbReference>
<dbReference type="InterPro" id="IPR008514">
    <property type="entry name" value="T6SS_Hcp"/>
</dbReference>
<dbReference type="InterPro" id="IPR052947">
    <property type="entry name" value="T6SS_Hcp1_domain"/>
</dbReference>